<dbReference type="eggNOG" id="ENOG502RZXM">
    <property type="taxonomic scope" value="Eukaryota"/>
</dbReference>
<dbReference type="PANTHER" id="PTHR35275:SF13">
    <property type="entry name" value="OS03G0432000 PROTEIN"/>
    <property type="match status" value="1"/>
</dbReference>
<proteinExistence type="predicted"/>
<accession>J3LQ09</accession>
<reference evidence="2" key="1">
    <citation type="journal article" date="2013" name="Nat. Commun.">
        <title>Whole-genome sequencing of Oryza brachyantha reveals mechanisms underlying Oryza genome evolution.</title>
        <authorList>
            <person name="Chen J."/>
            <person name="Huang Q."/>
            <person name="Gao D."/>
            <person name="Wang J."/>
            <person name="Lang Y."/>
            <person name="Liu T."/>
            <person name="Li B."/>
            <person name="Bai Z."/>
            <person name="Luis Goicoechea J."/>
            <person name="Liang C."/>
            <person name="Chen C."/>
            <person name="Zhang W."/>
            <person name="Sun S."/>
            <person name="Liao Y."/>
            <person name="Zhang X."/>
            <person name="Yang L."/>
            <person name="Song C."/>
            <person name="Wang M."/>
            <person name="Shi J."/>
            <person name="Liu G."/>
            <person name="Liu J."/>
            <person name="Zhou H."/>
            <person name="Zhou W."/>
            <person name="Yu Q."/>
            <person name="An N."/>
            <person name="Chen Y."/>
            <person name="Cai Q."/>
            <person name="Wang B."/>
            <person name="Liu B."/>
            <person name="Min J."/>
            <person name="Huang Y."/>
            <person name="Wu H."/>
            <person name="Li Z."/>
            <person name="Zhang Y."/>
            <person name="Yin Y."/>
            <person name="Song W."/>
            <person name="Jiang J."/>
            <person name="Jackson S.A."/>
            <person name="Wing R.A."/>
            <person name="Wang J."/>
            <person name="Chen M."/>
        </authorList>
    </citation>
    <scope>NUCLEOTIDE SEQUENCE [LARGE SCALE GENOMIC DNA]</scope>
    <source>
        <strain evidence="2">cv. IRGC 101232</strain>
    </source>
</reference>
<dbReference type="PANTHER" id="PTHR35275">
    <property type="entry name" value="ZCF37"/>
    <property type="match status" value="1"/>
</dbReference>
<feature type="region of interest" description="Disordered" evidence="1">
    <location>
        <begin position="179"/>
        <end position="236"/>
    </location>
</feature>
<name>J3LQ09_ORYBR</name>
<dbReference type="Gramene" id="OB03G31350.1">
    <property type="protein sequence ID" value="OB03G31350.1"/>
    <property type="gene ID" value="OB03G31350"/>
</dbReference>
<dbReference type="Proteomes" id="UP000006038">
    <property type="component" value="Chromosome 3"/>
</dbReference>
<dbReference type="OMA" id="YMIPTIR"/>
<dbReference type="InterPro" id="IPR045880">
    <property type="entry name" value="ZCF37"/>
</dbReference>
<feature type="compositionally biased region" description="Low complexity" evidence="1">
    <location>
        <begin position="209"/>
        <end position="220"/>
    </location>
</feature>
<dbReference type="AlphaFoldDB" id="J3LQ09"/>
<feature type="region of interest" description="Disordered" evidence="1">
    <location>
        <begin position="87"/>
        <end position="119"/>
    </location>
</feature>
<dbReference type="EnsemblPlants" id="OB03G31350.1">
    <property type="protein sequence ID" value="OB03G31350.1"/>
    <property type="gene ID" value="OB03G31350"/>
</dbReference>
<keyword evidence="3" id="KW-1185">Reference proteome</keyword>
<reference evidence="2" key="2">
    <citation type="submission" date="2013-04" db="UniProtKB">
        <authorList>
            <consortium name="EnsemblPlants"/>
        </authorList>
    </citation>
    <scope>IDENTIFICATION</scope>
</reference>
<evidence type="ECO:0000313" key="3">
    <source>
        <dbReference type="Proteomes" id="UP000006038"/>
    </source>
</evidence>
<sequence>MAVEFVRNDTKVIVANVQDNLGHTVASELGEKQRESKEKDLTSQMESLIKSISVCGQTFQIKEKESCTPPLPMLSCGTSSFKHVDDGPGPSAAGCGGGTGGRSPKLPGRKHGGGKANPYAGCGLDKFSTVLAELETRRNRILRRVGSDTGLVMVRFVQSNGAWAPVVVKLPDDEHRLRDASAARKARPPKRTTAAVEPASRPAAPSTTQPQASSDPASPSKVPPARRRRSAESSLSFSWGRMRRPACYWPAANGVVLGGPGGGARGWELAEREGQIANTLSD</sequence>
<organism evidence="2">
    <name type="scientific">Oryza brachyantha</name>
    <name type="common">malo sina</name>
    <dbReference type="NCBI Taxonomy" id="4533"/>
    <lineage>
        <taxon>Eukaryota</taxon>
        <taxon>Viridiplantae</taxon>
        <taxon>Streptophyta</taxon>
        <taxon>Embryophyta</taxon>
        <taxon>Tracheophyta</taxon>
        <taxon>Spermatophyta</taxon>
        <taxon>Magnoliopsida</taxon>
        <taxon>Liliopsida</taxon>
        <taxon>Poales</taxon>
        <taxon>Poaceae</taxon>
        <taxon>BOP clade</taxon>
        <taxon>Oryzoideae</taxon>
        <taxon>Oryzeae</taxon>
        <taxon>Oryzinae</taxon>
        <taxon>Oryza</taxon>
    </lineage>
</organism>
<protein>
    <submittedName>
        <fullName evidence="2">Uncharacterized protein</fullName>
    </submittedName>
</protein>
<evidence type="ECO:0000256" key="1">
    <source>
        <dbReference type="SAM" id="MobiDB-lite"/>
    </source>
</evidence>
<evidence type="ECO:0000313" key="2">
    <source>
        <dbReference type="EnsemblPlants" id="OB03G31350.1"/>
    </source>
</evidence>
<dbReference type="HOGENOM" id="CLU_988227_0_0_1"/>